<dbReference type="EMBL" id="CP165646">
    <property type="protein sequence ID" value="XDU63632.1"/>
    <property type="molecule type" value="Genomic_DNA"/>
</dbReference>
<sequence>MAGVRDLISFTKKAVIGILEEIKILKLQLKGIIIESAMSCSMLGFNKKFSDD</sequence>
<organism evidence="1">
    <name type="scientific">Leptotrichia mesophila</name>
    <dbReference type="NCBI Taxonomy" id="3239303"/>
    <lineage>
        <taxon>Bacteria</taxon>
        <taxon>Fusobacteriati</taxon>
        <taxon>Fusobacteriota</taxon>
        <taxon>Fusobacteriia</taxon>
        <taxon>Fusobacteriales</taxon>
        <taxon>Leptotrichiaceae</taxon>
        <taxon>Leptotrichia</taxon>
    </lineage>
</organism>
<gene>
    <name evidence="1" type="ORF">AB8B23_06725</name>
</gene>
<protein>
    <submittedName>
        <fullName evidence="1">Uncharacterized protein</fullName>
    </submittedName>
</protein>
<proteinExistence type="predicted"/>
<dbReference type="KEGG" id="lmes:AB8B23_06725"/>
<reference evidence="1" key="1">
    <citation type="submission" date="2024-07" db="EMBL/GenBank/DDBJ databases">
        <authorList>
            <person name="Li X.-J."/>
            <person name="Wang X."/>
        </authorList>
    </citation>
    <scope>NUCLEOTIDE SEQUENCE</scope>
    <source>
        <strain evidence="1">HSP-342</strain>
    </source>
</reference>
<name>A0AB39V8F5_9FUSO</name>
<accession>A0AB39V8F5</accession>
<evidence type="ECO:0000313" key="1">
    <source>
        <dbReference type="EMBL" id="XDU63632.1"/>
    </source>
</evidence>
<dbReference type="AlphaFoldDB" id="A0AB39V8F5"/>
<dbReference type="RefSeq" id="WP_369712099.1">
    <property type="nucleotide sequence ID" value="NZ_CP165646.1"/>
</dbReference>